<dbReference type="SUPFAM" id="SSF68906">
    <property type="entry name" value="SAP domain"/>
    <property type="match status" value="1"/>
</dbReference>
<dbReference type="Gene3D" id="2.60.120.780">
    <property type="entry name" value="PINIT domain"/>
    <property type="match status" value="1"/>
</dbReference>
<evidence type="ECO:0000313" key="15">
    <source>
        <dbReference type="EMBL" id="CAK8679943.1"/>
    </source>
</evidence>
<keyword evidence="6 10" id="KW-0863">Zinc-finger</keyword>
<organism evidence="15 16">
    <name type="scientific">Clavelina lepadiformis</name>
    <name type="common">Light-bulb sea squirt</name>
    <name type="synonym">Ascidia lepadiformis</name>
    <dbReference type="NCBI Taxonomy" id="159417"/>
    <lineage>
        <taxon>Eukaryota</taxon>
        <taxon>Metazoa</taxon>
        <taxon>Chordata</taxon>
        <taxon>Tunicata</taxon>
        <taxon>Ascidiacea</taxon>
        <taxon>Aplousobranchia</taxon>
        <taxon>Clavelinidae</taxon>
        <taxon>Clavelina</taxon>
    </lineage>
</organism>
<dbReference type="PANTHER" id="PTHR10782:SF94">
    <property type="entry name" value="SUPPRESSOR OF VARIEGATION 2-10, ISOFORM I"/>
    <property type="match status" value="1"/>
</dbReference>
<evidence type="ECO:0000256" key="4">
    <source>
        <dbReference type="ARBA" id="ARBA00022679"/>
    </source>
</evidence>
<feature type="compositionally biased region" description="Basic and acidic residues" evidence="11">
    <location>
        <begin position="423"/>
        <end position="434"/>
    </location>
</feature>
<evidence type="ECO:0000259" key="12">
    <source>
        <dbReference type="PROSITE" id="PS50800"/>
    </source>
</evidence>
<dbReference type="InterPro" id="IPR004181">
    <property type="entry name" value="Znf_MIZ"/>
</dbReference>
<dbReference type="InterPro" id="IPR038654">
    <property type="entry name" value="PINIT_sf"/>
</dbReference>
<dbReference type="InterPro" id="IPR003034">
    <property type="entry name" value="SAP_dom"/>
</dbReference>
<evidence type="ECO:0000256" key="3">
    <source>
        <dbReference type="ARBA" id="ARBA00005383"/>
    </source>
</evidence>
<evidence type="ECO:0000256" key="9">
    <source>
        <dbReference type="ARBA" id="ARBA00023242"/>
    </source>
</evidence>
<evidence type="ECO:0000259" key="14">
    <source>
        <dbReference type="PROSITE" id="PS51466"/>
    </source>
</evidence>
<dbReference type="InterPro" id="IPR023321">
    <property type="entry name" value="PINIT"/>
</dbReference>
<comment type="pathway">
    <text evidence="2">Protein modification; protein sumoylation.</text>
</comment>
<feature type="compositionally biased region" description="Low complexity" evidence="11">
    <location>
        <begin position="449"/>
        <end position="461"/>
    </location>
</feature>
<feature type="region of interest" description="Disordered" evidence="11">
    <location>
        <begin position="409"/>
        <end position="563"/>
    </location>
</feature>
<keyword evidence="16" id="KW-1185">Reference proteome</keyword>
<evidence type="ECO:0000256" key="6">
    <source>
        <dbReference type="ARBA" id="ARBA00022771"/>
    </source>
</evidence>
<sequence>MAGAQVDADNELRNMVMCFRVSELQVLLGHAGRNKSGRKHELMTRALQLVRSSGCNKAIQAKVIDLYQQRYPHHGSAPHYPKNDMFSPPRRDAVNGKSHNLSPQRPMLSSTRHDPSYNTHVHFKQLPFYDNVSDIIGPVALRPRMNRMLQEETFKFVLNDDQYRKLKSSFKDRHNFQLQLRFCQLDTSQSQPDKLPQNLFVKINRSSANLPPFIPPTKSGVQPRRPNLPINISSLCRSSYDDFSIEVKWSTESGKSFNENSYAMTINLVQQLTVDDLLRKLKEPRVLPASHSRDFIREKLAKDPDSEIATTSLRVSLLCPLGKMRMKLPTRPSTCRHLQCFDASLFLMMNEKKPTWICPVCDRPAEFRKLVIDGMFVEILANSDSDEIEFTEDGKWHATKKNTETLVIGTPMKPIDLSQNRTKTQEEKKSKQPEVIDLTCDSSDDEDPAPVSLISSPPSVIQDGTPMSVSSSPGDVGSPRTQGNRLELPLSNYSSTSSRKSPVHHKKSTVSRRSPSRSPYSRNEGPYYLGLPPSRQTPPILNPSPRITPPLHQSSVSSQSSPIYPLNGITATPPLGTPPMHNPAMMSATSPGLVPPNLDMGINSFSHTQPLSFMGPLGDPIGFSQLDLFNARSYHDYFSRNPFLGFSQFPQNSVFDYNRTQRSAAANDVRIHNLSQRFQEEDLNFPSDGISSVD</sequence>
<evidence type="ECO:0000256" key="10">
    <source>
        <dbReference type="PROSITE-ProRule" id="PRU00452"/>
    </source>
</evidence>
<gene>
    <name evidence="15" type="ORF">CVLEPA_LOCUS10183</name>
</gene>
<name>A0ABP0FJT5_CLALP</name>
<dbReference type="PANTHER" id="PTHR10782">
    <property type="entry name" value="ZINC FINGER MIZ DOMAIN-CONTAINING PROTEIN"/>
    <property type="match status" value="1"/>
</dbReference>
<evidence type="ECO:0000256" key="8">
    <source>
        <dbReference type="ARBA" id="ARBA00022833"/>
    </source>
</evidence>
<comment type="similarity">
    <text evidence="3">Belongs to the PIAS family.</text>
</comment>
<reference evidence="15 16" key="1">
    <citation type="submission" date="2024-02" db="EMBL/GenBank/DDBJ databases">
        <authorList>
            <person name="Daric V."/>
            <person name="Darras S."/>
        </authorList>
    </citation>
    <scope>NUCLEOTIDE SEQUENCE [LARGE SCALE GENOMIC DNA]</scope>
</reference>
<keyword evidence="5" id="KW-0479">Metal-binding</keyword>
<keyword evidence="9" id="KW-0539">Nucleus</keyword>
<comment type="subcellular location">
    <subcellularLocation>
        <location evidence="1">Nucleus</location>
    </subcellularLocation>
</comment>
<feature type="domain" description="PINIT" evidence="14">
    <location>
        <begin position="109"/>
        <end position="272"/>
    </location>
</feature>
<dbReference type="Gene3D" id="1.10.720.30">
    <property type="entry name" value="SAP domain"/>
    <property type="match status" value="1"/>
</dbReference>
<protein>
    <submittedName>
        <fullName evidence="15">Uncharacterized protein</fullName>
    </submittedName>
</protein>
<dbReference type="InterPro" id="IPR036361">
    <property type="entry name" value="SAP_dom_sf"/>
</dbReference>
<dbReference type="PROSITE" id="PS51466">
    <property type="entry name" value="PINIT"/>
    <property type="match status" value="1"/>
</dbReference>
<feature type="domain" description="SP-RING-type" evidence="13">
    <location>
        <begin position="304"/>
        <end position="389"/>
    </location>
</feature>
<dbReference type="CDD" id="cd16790">
    <property type="entry name" value="SP-RING_PIAS"/>
    <property type="match status" value="1"/>
</dbReference>
<keyword evidence="7" id="KW-0833">Ubl conjugation pathway</keyword>
<dbReference type="InterPro" id="IPR013083">
    <property type="entry name" value="Znf_RING/FYVE/PHD"/>
</dbReference>
<feature type="compositionally biased region" description="Low complexity" evidence="11">
    <location>
        <begin position="511"/>
        <end position="522"/>
    </location>
</feature>
<feature type="compositionally biased region" description="Basic residues" evidence="11">
    <location>
        <begin position="501"/>
        <end position="510"/>
    </location>
</feature>
<feature type="compositionally biased region" description="Polar residues" evidence="11">
    <location>
        <begin position="491"/>
        <end position="500"/>
    </location>
</feature>
<keyword evidence="8" id="KW-0862">Zinc</keyword>
<dbReference type="SMART" id="SM00513">
    <property type="entry name" value="SAP"/>
    <property type="match status" value="1"/>
</dbReference>
<evidence type="ECO:0000256" key="5">
    <source>
        <dbReference type="ARBA" id="ARBA00022723"/>
    </source>
</evidence>
<dbReference type="PROSITE" id="PS50800">
    <property type="entry name" value="SAP"/>
    <property type="match status" value="1"/>
</dbReference>
<evidence type="ECO:0000256" key="1">
    <source>
        <dbReference type="ARBA" id="ARBA00004123"/>
    </source>
</evidence>
<feature type="domain" description="SAP" evidence="12">
    <location>
        <begin position="16"/>
        <end position="50"/>
    </location>
</feature>
<evidence type="ECO:0000256" key="11">
    <source>
        <dbReference type="SAM" id="MobiDB-lite"/>
    </source>
</evidence>
<dbReference type="PROSITE" id="PS51044">
    <property type="entry name" value="ZF_SP_RING"/>
    <property type="match status" value="1"/>
</dbReference>
<feature type="compositionally biased region" description="Polar residues" evidence="11">
    <location>
        <begin position="97"/>
        <end position="110"/>
    </location>
</feature>
<dbReference type="Pfam" id="PF02891">
    <property type="entry name" value="zf-MIZ"/>
    <property type="match status" value="1"/>
</dbReference>
<feature type="compositionally biased region" description="Low complexity" evidence="11">
    <location>
        <begin position="468"/>
        <end position="479"/>
    </location>
</feature>
<accession>A0ABP0FJT5</accession>
<dbReference type="Gene3D" id="3.30.40.10">
    <property type="entry name" value="Zinc/RING finger domain, C3HC4 (zinc finger)"/>
    <property type="match status" value="1"/>
</dbReference>
<evidence type="ECO:0000256" key="7">
    <source>
        <dbReference type="ARBA" id="ARBA00022786"/>
    </source>
</evidence>
<dbReference type="EMBL" id="CAWYQH010000068">
    <property type="protein sequence ID" value="CAK8679943.1"/>
    <property type="molecule type" value="Genomic_DNA"/>
</dbReference>
<evidence type="ECO:0000259" key="13">
    <source>
        <dbReference type="PROSITE" id="PS51044"/>
    </source>
</evidence>
<feature type="region of interest" description="Disordered" evidence="11">
    <location>
        <begin position="74"/>
        <end position="112"/>
    </location>
</feature>
<dbReference type="Proteomes" id="UP001642483">
    <property type="component" value="Unassembled WGS sequence"/>
</dbReference>
<keyword evidence="4" id="KW-0808">Transferase</keyword>
<proteinExistence type="inferred from homology"/>
<evidence type="ECO:0000256" key="2">
    <source>
        <dbReference type="ARBA" id="ARBA00004718"/>
    </source>
</evidence>
<dbReference type="Pfam" id="PF14324">
    <property type="entry name" value="PINIT"/>
    <property type="match status" value="1"/>
</dbReference>
<evidence type="ECO:0000313" key="16">
    <source>
        <dbReference type="Proteomes" id="UP001642483"/>
    </source>
</evidence>
<comment type="caution">
    <text evidence="15">The sequence shown here is derived from an EMBL/GenBank/DDBJ whole genome shotgun (WGS) entry which is preliminary data.</text>
</comment>